<dbReference type="Proteomes" id="UP000094385">
    <property type="component" value="Unassembled WGS sequence"/>
</dbReference>
<dbReference type="InterPro" id="IPR041188">
    <property type="entry name" value="HTH_ABP1_N"/>
</dbReference>
<evidence type="ECO:0000256" key="1">
    <source>
        <dbReference type="SAM" id="MobiDB-lite"/>
    </source>
</evidence>
<proteinExistence type="predicted"/>
<protein>
    <recommendedName>
        <fullName evidence="2">ARS-binding protein 1 N-terminal domain-containing protein</fullName>
    </recommendedName>
</protein>
<reference evidence="3 4" key="1">
    <citation type="journal article" date="2016" name="Proc. Natl. Acad. Sci. U.S.A.">
        <title>Comparative genomics of biotechnologically important yeasts.</title>
        <authorList>
            <person name="Riley R."/>
            <person name="Haridas S."/>
            <person name="Wolfe K.H."/>
            <person name="Lopes M.R."/>
            <person name="Hittinger C.T."/>
            <person name="Goeker M."/>
            <person name="Salamov A.A."/>
            <person name="Wisecaver J.H."/>
            <person name="Long T.M."/>
            <person name="Calvey C.H."/>
            <person name="Aerts A.L."/>
            <person name="Barry K.W."/>
            <person name="Choi C."/>
            <person name="Clum A."/>
            <person name="Coughlan A.Y."/>
            <person name="Deshpande S."/>
            <person name="Douglass A.P."/>
            <person name="Hanson S.J."/>
            <person name="Klenk H.-P."/>
            <person name="LaButti K.M."/>
            <person name="Lapidus A."/>
            <person name="Lindquist E.A."/>
            <person name="Lipzen A.M."/>
            <person name="Meier-Kolthoff J.P."/>
            <person name="Ohm R.A."/>
            <person name="Otillar R.P."/>
            <person name="Pangilinan J.L."/>
            <person name="Peng Y."/>
            <person name="Rokas A."/>
            <person name="Rosa C.A."/>
            <person name="Scheuner C."/>
            <person name="Sibirny A.A."/>
            <person name="Slot J.C."/>
            <person name="Stielow J.B."/>
            <person name="Sun H."/>
            <person name="Kurtzman C.P."/>
            <person name="Blackwell M."/>
            <person name="Grigoriev I.V."/>
            <person name="Jeffries T.W."/>
        </authorList>
    </citation>
    <scope>NUCLEOTIDE SEQUENCE [LARGE SCALE GENOMIC DNA]</scope>
    <source>
        <strain evidence="3 4">NRRL Y-11557</strain>
    </source>
</reference>
<dbReference type="Pfam" id="PF18107">
    <property type="entry name" value="HTH_ABP1_N"/>
    <property type="match status" value="1"/>
</dbReference>
<feature type="domain" description="ARS-binding protein 1 N-terminal" evidence="2">
    <location>
        <begin position="7"/>
        <end position="37"/>
    </location>
</feature>
<dbReference type="AlphaFoldDB" id="A0A1E3Q029"/>
<organism evidence="3 4">
    <name type="scientific">Lipomyces starkeyi NRRL Y-11557</name>
    <dbReference type="NCBI Taxonomy" id="675824"/>
    <lineage>
        <taxon>Eukaryota</taxon>
        <taxon>Fungi</taxon>
        <taxon>Dikarya</taxon>
        <taxon>Ascomycota</taxon>
        <taxon>Saccharomycotina</taxon>
        <taxon>Lipomycetes</taxon>
        <taxon>Lipomycetales</taxon>
        <taxon>Lipomycetaceae</taxon>
        <taxon>Lipomyces</taxon>
    </lineage>
</organism>
<evidence type="ECO:0000313" key="4">
    <source>
        <dbReference type="Proteomes" id="UP000094385"/>
    </source>
</evidence>
<dbReference type="Gene3D" id="1.10.10.60">
    <property type="entry name" value="Homeodomain-like"/>
    <property type="match status" value="1"/>
</dbReference>
<dbReference type="EMBL" id="KV454298">
    <property type="protein sequence ID" value="ODQ71045.1"/>
    <property type="molecule type" value="Genomic_DNA"/>
</dbReference>
<keyword evidence="4" id="KW-1185">Reference proteome</keyword>
<evidence type="ECO:0000313" key="3">
    <source>
        <dbReference type="EMBL" id="ODQ71045.1"/>
    </source>
</evidence>
<accession>A0A1E3Q029</accession>
<feature type="region of interest" description="Disordered" evidence="1">
    <location>
        <begin position="1"/>
        <end position="43"/>
    </location>
</feature>
<name>A0A1E3Q029_LIPST</name>
<feature type="compositionally biased region" description="Polar residues" evidence="1">
    <location>
        <begin position="24"/>
        <end position="42"/>
    </location>
</feature>
<sequence length="53" mass="6232">MPKRPHKAITDAQRNSLRDWYQSPRPSQNAHTNWFKENTTNGFKPIYCLGNSQ</sequence>
<gene>
    <name evidence="3" type="ORF">LIPSTDRAFT_73643</name>
</gene>
<evidence type="ECO:0000259" key="2">
    <source>
        <dbReference type="Pfam" id="PF18107"/>
    </source>
</evidence>